<dbReference type="SUPFAM" id="SSF53300">
    <property type="entry name" value="vWA-like"/>
    <property type="match status" value="1"/>
</dbReference>
<evidence type="ECO:0000259" key="1">
    <source>
        <dbReference type="Pfam" id="PF01882"/>
    </source>
</evidence>
<dbReference type="InterPro" id="IPR002881">
    <property type="entry name" value="DUF58"/>
</dbReference>
<feature type="domain" description="DUF58" evidence="1">
    <location>
        <begin position="43"/>
        <end position="254"/>
    </location>
</feature>
<proteinExistence type="predicted"/>
<sequence length="290" mass="33530">MLTTEEILKKVRSLEIKSKRLTNHMFTGEYHSAFKGQGMSYKEVREYQPGDDIRFIDWNVSARYAHPYSKVFEEEREQMVFLLIDNSASISFGTHLQRKKDLITELAAVLAFSAVNNNDKVGAILFGDKVQRFIAPKKAKQHTLYIVREMLSNDAASSRTNYADAFRMFNNVCRRKSICFLISDFLGKGYEDALRVAAGKHDVIGIKIYDQLDMRLPDAGLLQVADAENAEQRWIDTSSALVRYEYEKDFHKHNDYVKDVFRRAGADLLHMRAGDDYVKVLQKFFINRSR</sequence>
<evidence type="ECO:0000313" key="2">
    <source>
        <dbReference type="EMBL" id="TWI83546.1"/>
    </source>
</evidence>
<keyword evidence="3" id="KW-1185">Reference proteome</keyword>
<reference evidence="2 3" key="1">
    <citation type="journal article" date="2015" name="Stand. Genomic Sci.">
        <title>Genomic Encyclopedia of Bacterial and Archaeal Type Strains, Phase III: the genomes of soil and plant-associated and newly described type strains.</title>
        <authorList>
            <person name="Whitman W.B."/>
            <person name="Woyke T."/>
            <person name="Klenk H.P."/>
            <person name="Zhou Y."/>
            <person name="Lilburn T.G."/>
            <person name="Beck B.J."/>
            <person name="De Vos P."/>
            <person name="Vandamme P."/>
            <person name="Eisen J.A."/>
            <person name="Garrity G."/>
            <person name="Hugenholtz P."/>
            <person name="Kyrpides N.C."/>
        </authorList>
    </citation>
    <scope>NUCLEOTIDE SEQUENCE [LARGE SCALE GENOMIC DNA]</scope>
    <source>
        <strain evidence="2 3">CGMCC 1.7271</strain>
    </source>
</reference>
<dbReference type="AlphaFoldDB" id="A0A562SRV0"/>
<evidence type="ECO:0000313" key="3">
    <source>
        <dbReference type="Proteomes" id="UP000316167"/>
    </source>
</evidence>
<dbReference type="Proteomes" id="UP000316167">
    <property type="component" value="Unassembled WGS sequence"/>
</dbReference>
<dbReference type="InterPro" id="IPR036465">
    <property type="entry name" value="vWFA_dom_sf"/>
</dbReference>
<dbReference type="PANTHER" id="PTHR33608">
    <property type="entry name" value="BLL2464 PROTEIN"/>
    <property type="match status" value="1"/>
</dbReference>
<organism evidence="2 3">
    <name type="scientific">Lacibacter cauensis</name>
    <dbReference type="NCBI Taxonomy" id="510947"/>
    <lineage>
        <taxon>Bacteria</taxon>
        <taxon>Pseudomonadati</taxon>
        <taxon>Bacteroidota</taxon>
        <taxon>Chitinophagia</taxon>
        <taxon>Chitinophagales</taxon>
        <taxon>Chitinophagaceae</taxon>
        <taxon>Lacibacter</taxon>
    </lineage>
</organism>
<dbReference type="Gene3D" id="3.40.50.410">
    <property type="entry name" value="von Willebrand factor, type A domain"/>
    <property type="match status" value="1"/>
</dbReference>
<dbReference type="CDD" id="cd00198">
    <property type="entry name" value="vWFA"/>
    <property type="match status" value="1"/>
</dbReference>
<comment type="caution">
    <text evidence="2">The sequence shown here is derived from an EMBL/GenBank/DDBJ whole genome shotgun (WGS) entry which is preliminary data.</text>
</comment>
<gene>
    <name evidence="2" type="ORF">IQ13_1658</name>
</gene>
<dbReference type="RefSeq" id="WP_242009499.1">
    <property type="nucleotide sequence ID" value="NZ_VLLE01000003.1"/>
</dbReference>
<dbReference type="PANTHER" id="PTHR33608:SF6">
    <property type="entry name" value="BLL2464 PROTEIN"/>
    <property type="match status" value="1"/>
</dbReference>
<accession>A0A562SRV0</accession>
<protein>
    <submittedName>
        <fullName evidence="2">Uncharacterized protein DUF58</fullName>
    </submittedName>
</protein>
<name>A0A562SRV0_9BACT</name>
<dbReference type="EMBL" id="VLLE01000003">
    <property type="protein sequence ID" value="TWI83546.1"/>
    <property type="molecule type" value="Genomic_DNA"/>
</dbReference>
<dbReference type="Pfam" id="PF01882">
    <property type="entry name" value="DUF58"/>
    <property type="match status" value="1"/>
</dbReference>